<accession>A0A165JC24</accession>
<dbReference type="InParanoid" id="A0A165JC24"/>
<evidence type="ECO:0000313" key="6">
    <source>
        <dbReference type="Proteomes" id="UP000076842"/>
    </source>
</evidence>
<dbReference type="Gene3D" id="3.40.50.150">
    <property type="entry name" value="Vaccinia Virus protein VP39"/>
    <property type="match status" value="1"/>
</dbReference>
<dbReference type="InterPro" id="IPR029063">
    <property type="entry name" value="SAM-dependent_MTases_sf"/>
</dbReference>
<reference evidence="5 6" key="1">
    <citation type="journal article" date="2016" name="Mol. Biol. Evol.">
        <title>Comparative Genomics of Early-Diverging Mushroom-Forming Fungi Provides Insights into the Origins of Lignocellulose Decay Capabilities.</title>
        <authorList>
            <person name="Nagy L.G."/>
            <person name="Riley R."/>
            <person name="Tritt A."/>
            <person name="Adam C."/>
            <person name="Daum C."/>
            <person name="Floudas D."/>
            <person name="Sun H."/>
            <person name="Yadav J.S."/>
            <person name="Pangilinan J."/>
            <person name="Larsson K.H."/>
            <person name="Matsuura K."/>
            <person name="Barry K."/>
            <person name="Labutti K."/>
            <person name="Kuo R."/>
            <person name="Ohm R.A."/>
            <person name="Bhattacharya S.S."/>
            <person name="Shirouzu T."/>
            <person name="Yoshinaga Y."/>
            <person name="Martin F.M."/>
            <person name="Grigoriev I.V."/>
            <person name="Hibbett D.S."/>
        </authorList>
    </citation>
    <scope>NUCLEOTIDE SEQUENCE [LARGE SCALE GENOMIC DNA]</scope>
    <source>
        <strain evidence="5 6">HHB12733</strain>
    </source>
</reference>
<evidence type="ECO:0000259" key="4">
    <source>
        <dbReference type="Pfam" id="PF00891"/>
    </source>
</evidence>
<dbReference type="CDD" id="cd02440">
    <property type="entry name" value="AdoMet_MTases"/>
    <property type="match status" value="1"/>
</dbReference>
<keyword evidence="6" id="KW-1185">Reference proteome</keyword>
<evidence type="ECO:0000313" key="5">
    <source>
        <dbReference type="EMBL" id="KZT61644.1"/>
    </source>
</evidence>
<dbReference type="STRING" id="1353952.A0A165JC24"/>
<name>A0A165JC24_9BASI</name>
<dbReference type="SUPFAM" id="SSF46785">
    <property type="entry name" value="Winged helix' DNA-binding domain"/>
    <property type="match status" value="1"/>
</dbReference>
<dbReference type="Gene3D" id="1.10.10.10">
    <property type="entry name" value="Winged helix-like DNA-binding domain superfamily/Winged helix DNA-binding domain"/>
    <property type="match status" value="1"/>
</dbReference>
<dbReference type="Proteomes" id="UP000076842">
    <property type="component" value="Unassembled WGS sequence"/>
</dbReference>
<dbReference type="EMBL" id="KV423921">
    <property type="protein sequence ID" value="KZT61644.1"/>
    <property type="molecule type" value="Genomic_DNA"/>
</dbReference>
<dbReference type="InterPro" id="IPR036390">
    <property type="entry name" value="WH_DNA-bd_sf"/>
</dbReference>
<evidence type="ECO:0000256" key="2">
    <source>
        <dbReference type="ARBA" id="ARBA00022679"/>
    </source>
</evidence>
<feature type="domain" description="O-methyltransferase C-terminal" evidence="4">
    <location>
        <begin position="258"/>
        <end position="376"/>
    </location>
</feature>
<dbReference type="PANTHER" id="PTHR43712">
    <property type="entry name" value="PUTATIVE (AFU_ORTHOLOGUE AFUA_4G14580)-RELATED"/>
    <property type="match status" value="1"/>
</dbReference>
<keyword evidence="2 5" id="KW-0808">Transferase</keyword>
<keyword evidence="3" id="KW-0949">S-adenosyl-L-methionine</keyword>
<keyword evidence="1 5" id="KW-0489">Methyltransferase</keyword>
<dbReference type="AlphaFoldDB" id="A0A165JC24"/>
<organism evidence="5 6">
    <name type="scientific">Calocera cornea HHB12733</name>
    <dbReference type="NCBI Taxonomy" id="1353952"/>
    <lineage>
        <taxon>Eukaryota</taxon>
        <taxon>Fungi</taxon>
        <taxon>Dikarya</taxon>
        <taxon>Basidiomycota</taxon>
        <taxon>Agaricomycotina</taxon>
        <taxon>Dacrymycetes</taxon>
        <taxon>Dacrymycetales</taxon>
        <taxon>Dacrymycetaceae</taxon>
        <taxon>Calocera</taxon>
    </lineage>
</organism>
<evidence type="ECO:0000256" key="1">
    <source>
        <dbReference type="ARBA" id="ARBA00022603"/>
    </source>
</evidence>
<dbReference type="InterPro" id="IPR036388">
    <property type="entry name" value="WH-like_DNA-bd_sf"/>
</dbReference>
<sequence length="483" mass="53066">MSKVNGVPNGETGLDKLTELVSSLNDAVNALQNVLQDRQLPPFQLDSSSPHPLDSGLPDPVSWYARKAIAGLCNKIIATVQNPAERAVVVSNAWLLPVALNVVIESDPPVVDLIAEAGQCGETVGNLAAKTGIDAAKLRSILRVLTSESYFKEIEAGRYVLNRPSSVLVTGNAIGDLVSFTSGPSMRGGSVLSKALRHEGLPVGEKYEETAFQLYHHKPLYPWLMENSRYLTRFHRGMTQLELYMDPGIPSDYPWEELGEAVTLVDIGSGRGGLTMTLLKRFPKWKAILQDREEALSAIKEFWEKQATEIVEADRVSFLAQDFFAETNLHVTDDSPFVFMIKNVLHNWPDEACLKILRNLAPAAAPGSTLLVCTYMPAIPVPDTKPLSVKEYFNEISGKTMHDIQEMHLPIPEPLWADWGYGSAYETRSGATMTSLLNAAGRDINDLRNLLQAASWEFISATPMRSAASMIKAVKPVPTILPN</sequence>
<dbReference type="GO" id="GO:0008171">
    <property type="term" value="F:O-methyltransferase activity"/>
    <property type="evidence" value="ECO:0007669"/>
    <property type="project" value="InterPro"/>
</dbReference>
<dbReference type="InterPro" id="IPR016461">
    <property type="entry name" value="COMT-like"/>
</dbReference>
<dbReference type="SUPFAM" id="SSF53335">
    <property type="entry name" value="S-adenosyl-L-methionine-dependent methyltransferases"/>
    <property type="match status" value="1"/>
</dbReference>
<dbReference type="PANTHER" id="PTHR43712:SF2">
    <property type="entry name" value="O-METHYLTRANSFERASE CICE"/>
    <property type="match status" value="1"/>
</dbReference>
<dbReference type="OrthoDB" id="1606438at2759"/>
<proteinExistence type="predicted"/>
<dbReference type="GO" id="GO:0032259">
    <property type="term" value="P:methylation"/>
    <property type="evidence" value="ECO:0007669"/>
    <property type="project" value="UniProtKB-KW"/>
</dbReference>
<dbReference type="PROSITE" id="PS51683">
    <property type="entry name" value="SAM_OMT_II"/>
    <property type="match status" value="1"/>
</dbReference>
<dbReference type="InterPro" id="IPR001077">
    <property type="entry name" value="COMT_C"/>
</dbReference>
<dbReference type="Pfam" id="PF00891">
    <property type="entry name" value="Methyltransf_2"/>
    <property type="match status" value="1"/>
</dbReference>
<gene>
    <name evidence="5" type="ORF">CALCODRAFT_514541</name>
</gene>
<evidence type="ECO:0000256" key="3">
    <source>
        <dbReference type="ARBA" id="ARBA00022691"/>
    </source>
</evidence>
<protein>
    <submittedName>
        <fullName evidence="5">S-adenosyl-L-methionine-dependent methyltransferase</fullName>
    </submittedName>
</protein>